<evidence type="ECO:0000313" key="8">
    <source>
        <dbReference type="Proteomes" id="UP000613208"/>
    </source>
</evidence>
<dbReference type="AlphaFoldDB" id="A0A916VED0"/>
<dbReference type="Pfam" id="PF04464">
    <property type="entry name" value="Glyphos_transf"/>
    <property type="match status" value="1"/>
</dbReference>
<evidence type="ECO:0008006" key="9">
    <source>
        <dbReference type="Google" id="ProtNLM"/>
    </source>
</evidence>
<keyword evidence="8" id="KW-1185">Reference proteome</keyword>
<evidence type="ECO:0000256" key="3">
    <source>
        <dbReference type="ARBA" id="ARBA00022475"/>
    </source>
</evidence>
<protein>
    <recommendedName>
        <fullName evidence="9">CDP-glycerol:poly(Glycerophosphate) glycerophosphotransferase</fullName>
    </recommendedName>
</protein>
<comment type="subcellular location">
    <subcellularLocation>
        <location evidence="1">Cell membrane</location>
        <topology evidence="1">Peripheral membrane protein</topology>
    </subcellularLocation>
</comment>
<dbReference type="PANTHER" id="PTHR37316:SF3">
    <property type="entry name" value="TEICHOIC ACID GLYCEROL-PHOSPHATE TRANSFERASE"/>
    <property type="match status" value="1"/>
</dbReference>
<dbReference type="PANTHER" id="PTHR37316">
    <property type="entry name" value="TEICHOIC ACID GLYCEROL-PHOSPHATE PRIMASE"/>
    <property type="match status" value="1"/>
</dbReference>
<dbReference type="Gene3D" id="3.40.50.12580">
    <property type="match status" value="1"/>
</dbReference>
<dbReference type="EMBL" id="BLYI01000062">
    <property type="protein sequence ID" value="GFO86243.1"/>
    <property type="molecule type" value="Genomic_DNA"/>
</dbReference>
<proteinExistence type="inferred from homology"/>
<dbReference type="RefSeq" id="WP_243282669.1">
    <property type="nucleotide sequence ID" value="NZ_BLYI01000062.1"/>
</dbReference>
<keyword evidence="6" id="KW-0472">Membrane</keyword>
<dbReference type="Proteomes" id="UP000613208">
    <property type="component" value="Unassembled WGS sequence"/>
</dbReference>
<evidence type="ECO:0000256" key="6">
    <source>
        <dbReference type="ARBA" id="ARBA00023136"/>
    </source>
</evidence>
<dbReference type="Gene3D" id="3.40.50.11820">
    <property type="match status" value="1"/>
</dbReference>
<keyword evidence="5" id="KW-0777">Teichoic acid biosynthesis</keyword>
<evidence type="ECO:0000256" key="1">
    <source>
        <dbReference type="ARBA" id="ARBA00004202"/>
    </source>
</evidence>
<accession>A0A916VED0</accession>
<gene>
    <name evidence="7" type="ORF">ANBU17_25900</name>
</gene>
<dbReference type="GO" id="GO:0047355">
    <property type="term" value="F:CDP-glycerol glycerophosphotransferase activity"/>
    <property type="evidence" value="ECO:0007669"/>
    <property type="project" value="InterPro"/>
</dbReference>
<dbReference type="InterPro" id="IPR051612">
    <property type="entry name" value="Teichoic_Acid_Biosynth"/>
</dbReference>
<name>A0A916VED0_9FIRM</name>
<dbReference type="InterPro" id="IPR043148">
    <property type="entry name" value="TagF_C"/>
</dbReference>
<evidence type="ECO:0000313" key="7">
    <source>
        <dbReference type="EMBL" id="GFO86243.1"/>
    </source>
</evidence>
<dbReference type="GO" id="GO:0005886">
    <property type="term" value="C:plasma membrane"/>
    <property type="evidence" value="ECO:0007669"/>
    <property type="project" value="UniProtKB-SubCell"/>
</dbReference>
<dbReference type="InterPro" id="IPR007554">
    <property type="entry name" value="Glycerophosphate_synth"/>
</dbReference>
<evidence type="ECO:0000256" key="4">
    <source>
        <dbReference type="ARBA" id="ARBA00022679"/>
    </source>
</evidence>
<sequence length="394" mass="47465">MNIKQFIKKIIIAAYKRLTPAMPLKKNLILFQSNNGVNYTGNPKYIYEEMVRQGLDQKYDCAWILLDTSIEVPGKCRKIRRNYPEFFWNLMRAKFWVFDSRQEKMYVKKKDTVYIQTWHGTPLKKLALDMDQMDMAGNQNIERYHENFRIACRDWDYLVSQNKFSTEVFKSCFDFANKPILEIGYPRNDVLFQKNNEKDIRDLKEKLGLPLDKKIMLYAPTWRDNEFYQKGAYKFATELDFDRMREAFSDEYCMIVKYHYLVSENIDWTPYEGFIYTFDETKDIAWLYLVSDILITDYSSVMFDYSLLNRPMFFFAYDLEDYQNHLRGFYFDFINEIPGPISQDTETLISDIQNYREEDWEEKYKAYHDKFNNVDCGEASRKIIDLIQEKTKEA</sequence>
<keyword evidence="4" id="KW-0808">Transferase</keyword>
<dbReference type="GO" id="GO:0019350">
    <property type="term" value="P:teichoic acid biosynthetic process"/>
    <property type="evidence" value="ECO:0007669"/>
    <property type="project" value="UniProtKB-KW"/>
</dbReference>
<keyword evidence="3" id="KW-1003">Cell membrane</keyword>
<comment type="caution">
    <text evidence="7">The sequence shown here is derived from an EMBL/GenBank/DDBJ whole genome shotgun (WGS) entry which is preliminary data.</text>
</comment>
<comment type="similarity">
    <text evidence="2">Belongs to the CDP-glycerol glycerophosphotransferase family.</text>
</comment>
<evidence type="ECO:0000256" key="2">
    <source>
        <dbReference type="ARBA" id="ARBA00010488"/>
    </source>
</evidence>
<evidence type="ECO:0000256" key="5">
    <source>
        <dbReference type="ARBA" id="ARBA00022944"/>
    </source>
</evidence>
<dbReference type="SUPFAM" id="SSF53756">
    <property type="entry name" value="UDP-Glycosyltransferase/glycogen phosphorylase"/>
    <property type="match status" value="1"/>
</dbReference>
<organism evidence="7 8">
    <name type="scientific">Anaerostipes butyraticus</name>
    <dbReference type="NCBI Taxonomy" id="645466"/>
    <lineage>
        <taxon>Bacteria</taxon>
        <taxon>Bacillati</taxon>
        <taxon>Bacillota</taxon>
        <taxon>Clostridia</taxon>
        <taxon>Lachnospirales</taxon>
        <taxon>Lachnospiraceae</taxon>
        <taxon>Anaerostipes</taxon>
    </lineage>
</organism>
<reference evidence="7" key="1">
    <citation type="submission" date="2020-06" db="EMBL/GenBank/DDBJ databases">
        <title>Characterization of fructooligosaccharide metabolism and fructooligosaccharide-degrading enzymes in human commensal butyrate producers.</title>
        <authorList>
            <person name="Tanno H."/>
            <person name="Fujii T."/>
            <person name="Hirano K."/>
            <person name="Maeno S."/>
            <person name="Tonozuka T."/>
            <person name="Sakamoto M."/>
            <person name="Ohkuma M."/>
            <person name="Tochio T."/>
            <person name="Endo A."/>
        </authorList>
    </citation>
    <scope>NUCLEOTIDE SEQUENCE</scope>
    <source>
        <strain evidence="7">JCM 17466</strain>
    </source>
</reference>
<dbReference type="InterPro" id="IPR043149">
    <property type="entry name" value="TagF_N"/>
</dbReference>